<dbReference type="GO" id="GO:0000981">
    <property type="term" value="F:DNA-binding transcription factor activity, RNA polymerase II-specific"/>
    <property type="evidence" value="ECO:0007669"/>
    <property type="project" value="InterPro"/>
</dbReference>
<evidence type="ECO:0000313" key="3">
    <source>
        <dbReference type="Proteomes" id="UP000279236"/>
    </source>
</evidence>
<proteinExistence type="predicted"/>
<feature type="region of interest" description="Disordered" evidence="1">
    <location>
        <begin position="636"/>
        <end position="734"/>
    </location>
</feature>
<reference evidence="2 3" key="1">
    <citation type="submission" date="2018-11" db="EMBL/GenBank/DDBJ databases">
        <title>Genome sequence of Apiotrichum porosum DSM 27194.</title>
        <authorList>
            <person name="Aliyu H."/>
            <person name="Gorte O."/>
            <person name="Ochsenreither K."/>
        </authorList>
    </citation>
    <scope>NUCLEOTIDE SEQUENCE [LARGE SCALE GENOMIC DNA]</scope>
    <source>
        <strain evidence="2 3">DSM 27194</strain>
    </source>
</reference>
<evidence type="ECO:0000313" key="2">
    <source>
        <dbReference type="EMBL" id="RSH79126.1"/>
    </source>
</evidence>
<dbReference type="AlphaFoldDB" id="A0A427XJW4"/>
<name>A0A427XJW4_9TREE</name>
<dbReference type="GeneID" id="39585707"/>
<dbReference type="RefSeq" id="XP_028474273.1">
    <property type="nucleotide sequence ID" value="XM_028616966.1"/>
</dbReference>
<sequence>MTPRTEDDPSSPEDHFDGPGNSPGAEGSKKRKLNTGRTSQACTRCRSLKMKCIGATDPPDVTSRLKELEHANARFESLIAKLQQGGGGGGVTVGAPSPAAPGLGGVAAASRSGALNLDLGLDDEAPDNAPATSDGERIPSDCRGVFEALERLKDELPASLTRSDAWAPSAVARLWESFRSNMPGLHFLSGSPGQVSFSNPSPLLAVSILYVAAAHSPLAELAAHQPTYFRALTRAIGTLAVPDCPIRGLSKDDGEGNIISGRFDDLLGIILAGLLGVGFVDSLGMWVNTAFRLLLDGMTEERGKRQVEWHGLWEGLRTIELEHSSLHLICPALPRNPPNPPFSPVDPTPQKDAAGSIGELLAIMQRRMPQFVGRGLPTVWDTVCDPERQQLLPISTGRDDMSAIRAWAGEIDAWYSHVATETTGSSLYVRAIILLNYHLHKLFVLSIFFPLQGVASSSVSDQAELLESSRVVLRIEASGFEVWSSWDLVMITNASLILLQAWAAGAAGQEDLNLIQHHLNLLTCTQQTPPSLRHTLATRLETALQQVRTPVRQAAKTLPGESPNQTVSEIVDTWQLQASSNERANNSGRFSPSRSGYLFMDQAPNLGILPELPSFNVPEADWPPFLLNFFGDQEAQNGGQQFQQGGQTDQLQQQQQYPPQGPPQQQTQHRQRQHSHHQGPTQLPQRHGQIQGQVHQAHGGHGGHGPVHGQHVHQQGQMSQGYGQTNGVIHGPVH</sequence>
<dbReference type="Proteomes" id="UP000279236">
    <property type="component" value="Unassembled WGS sequence"/>
</dbReference>
<keyword evidence="3" id="KW-1185">Reference proteome</keyword>
<dbReference type="CDD" id="cd00067">
    <property type="entry name" value="GAL4"/>
    <property type="match status" value="1"/>
</dbReference>
<protein>
    <recommendedName>
        <fullName evidence="4">Transcription factor domain-containing protein</fullName>
    </recommendedName>
</protein>
<feature type="compositionally biased region" description="Low complexity" evidence="1">
    <location>
        <begin position="687"/>
        <end position="697"/>
    </location>
</feature>
<feature type="region of interest" description="Disordered" evidence="1">
    <location>
        <begin position="1"/>
        <end position="39"/>
    </location>
</feature>
<dbReference type="InterPro" id="IPR001138">
    <property type="entry name" value="Zn2Cys6_DnaBD"/>
</dbReference>
<dbReference type="OrthoDB" id="39175at2759"/>
<gene>
    <name evidence="2" type="ORF">EHS24_001164</name>
</gene>
<dbReference type="GO" id="GO:0008270">
    <property type="term" value="F:zinc ion binding"/>
    <property type="evidence" value="ECO:0007669"/>
    <property type="project" value="InterPro"/>
</dbReference>
<feature type="compositionally biased region" description="Low complexity" evidence="1">
    <location>
        <begin position="707"/>
        <end position="717"/>
    </location>
</feature>
<dbReference type="EMBL" id="RSCE01000010">
    <property type="protein sequence ID" value="RSH79126.1"/>
    <property type="molecule type" value="Genomic_DNA"/>
</dbReference>
<organism evidence="2 3">
    <name type="scientific">Apiotrichum porosum</name>
    <dbReference type="NCBI Taxonomy" id="105984"/>
    <lineage>
        <taxon>Eukaryota</taxon>
        <taxon>Fungi</taxon>
        <taxon>Dikarya</taxon>
        <taxon>Basidiomycota</taxon>
        <taxon>Agaricomycotina</taxon>
        <taxon>Tremellomycetes</taxon>
        <taxon>Trichosporonales</taxon>
        <taxon>Trichosporonaceae</taxon>
        <taxon>Apiotrichum</taxon>
    </lineage>
</organism>
<comment type="caution">
    <text evidence="2">The sequence shown here is derived from an EMBL/GenBank/DDBJ whole genome shotgun (WGS) entry which is preliminary data.</text>
</comment>
<evidence type="ECO:0008006" key="4">
    <source>
        <dbReference type="Google" id="ProtNLM"/>
    </source>
</evidence>
<feature type="compositionally biased region" description="Polar residues" evidence="1">
    <location>
        <begin position="718"/>
        <end position="727"/>
    </location>
</feature>
<feature type="compositionally biased region" description="Low complexity" evidence="1">
    <location>
        <begin position="636"/>
        <end position="668"/>
    </location>
</feature>
<feature type="compositionally biased region" description="Basic and acidic residues" evidence="1">
    <location>
        <begin position="1"/>
        <end position="17"/>
    </location>
</feature>
<accession>A0A427XJW4</accession>
<evidence type="ECO:0000256" key="1">
    <source>
        <dbReference type="SAM" id="MobiDB-lite"/>
    </source>
</evidence>